<dbReference type="GO" id="GO:0005730">
    <property type="term" value="C:nucleolus"/>
    <property type="evidence" value="ECO:0007669"/>
    <property type="project" value="TreeGrafter"/>
</dbReference>
<sequence length="242" mass="26972">MVDLEQQVSKRKRKAQESWQTKKADKKNKVAVENEDVPINPLVGEAPKPSKKKTKSVATTTEDGEDSKTVGSEEVETKAQKNKRFILFLGNLSFKTTREEVEAHIAPTGVKPLAIRFQTDAVTKKPKGFAFVDLPDFMSLDKVLNLHHTTLGGRKINVELTAGGGGSGEKRKSKIAKKNEKLDVERETAQKTRREAEAKKVRTEKVRGARGGKNSKQENDEEAKVKELEMADINPARRKRIG</sequence>
<gene>
    <name evidence="5" type="ORF">TAPDE_000931</name>
</gene>
<dbReference type="InterPro" id="IPR034228">
    <property type="entry name" value="Nop6_RRM"/>
</dbReference>
<feature type="region of interest" description="Disordered" evidence="3">
    <location>
        <begin position="1"/>
        <end position="75"/>
    </location>
</feature>
<reference evidence="5 6" key="1">
    <citation type="journal article" date="2013" name="MBio">
        <title>Genome sequencing of the plant pathogen Taphrina deformans, the causal agent of peach leaf curl.</title>
        <authorList>
            <person name="Cisse O.H."/>
            <person name="Almeida J.M.G.C.F."/>
            <person name="Fonseca A."/>
            <person name="Kumar A.A."/>
            <person name="Salojaervi J."/>
            <person name="Overmyer K."/>
            <person name="Hauser P.M."/>
            <person name="Pagni M."/>
        </authorList>
    </citation>
    <scope>NUCLEOTIDE SEQUENCE [LARGE SCALE GENOMIC DNA]</scope>
    <source>
        <strain evidence="6">PYCC 5710 / ATCC 11124 / CBS 356.35 / IMI 108563 / JCM 9778 / NBRC 8474</strain>
    </source>
</reference>
<feature type="domain" description="RRM" evidence="4">
    <location>
        <begin position="85"/>
        <end position="163"/>
    </location>
</feature>
<comment type="caution">
    <text evidence="5">The sequence shown here is derived from an EMBL/GenBank/DDBJ whole genome shotgun (WGS) entry which is preliminary data.</text>
</comment>
<accession>R4X7A6</accession>
<dbReference type="PANTHER" id="PTHR23236:SF51">
    <property type="entry name" value="NUCLEOLAR PROTEIN 6"/>
    <property type="match status" value="1"/>
</dbReference>
<evidence type="ECO:0000313" key="5">
    <source>
        <dbReference type="EMBL" id="CCG81212.1"/>
    </source>
</evidence>
<dbReference type="GO" id="GO:0019843">
    <property type="term" value="F:rRNA binding"/>
    <property type="evidence" value="ECO:0007669"/>
    <property type="project" value="TreeGrafter"/>
</dbReference>
<evidence type="ECO:0000256" key="1">
    <source>
        <dbReference type="ARBA" id="ARBA00022884"/>
    </source>
</evidence>
<dbReference type="STRING" id="1097556.R4X7A6"/>
<dbReference type="Gene3D" id="3.30.70.330">
    <property type="match status" value="1"/>
</dbReference>
<dbReference type="EMBL" id="CAHR02000029">
    <property type="protein sequence ID" value="CCG81212.1"/>
    <property type="molecule type" value="Genomic_DNA"/>
</dbReference>
<dbReference type="VEuPathDB" id="FungiDB:TAPDE_000931"/>
<protein>
    <recommendedName>
        <fullName evidence="4">RRM domain-containing protein</fullName>
    </recommendedName>
</protein>
<evidence type="ECO:0000256" key="3">
    <source>
        <dbReference type="SAM" id="MobiDB-lite"/>
    </source>
</evidence>
<dbReference type="Pfam" id="PF00076">
    <property type="entry name" value="RRM_1"/>
    <property type="match status" value="1"/>
</dbReference>
<dbReference type="PANTHER" id="PTHR23236">
    <property type="entry name" value="EUKARYOTIC TRANSLATION INITIATION FACTOR 4B/4H"/>
    <property type="match status" value="1"/>
</dbReference>
<dbReference type="AlphaFoldDB" id="R4X7A6"/>
<dbReference type="CDD" id="cd12400">
    <property type="entry name" value="RRM_Nop6"/>
    <property type="match status" value="1"/>
</dbReference>
<dbReference type="InterPro" id="IPR012677">
    <property type="entry name" value="Nucleotide-bd_a/b_plait_sf"/>
</dbReference>
<dbReference type="InterPro" id="IPR000504">
    <property type="entry name" value="RRM_dom"/>
</dbReference>
<dbReference type="InterPro" id="IPR035979">
    <property type="entry name" value="RBD_domain_sf"/>
</dbReference>
<evidence type="ECO:0000256" key="2">
    <source>
        <dbReference type="PROSITE-ProRule" id="PRU00176"/>
    </source>
</evidence>
<dbReference type="GO" id="GO:0042274">
    <property type="term" value="P:ribosomal small subunit biogenesis"/>
    <property type="evidence" value="ECO:0007669"/>
    <property type="project" value="TreeGrafter"/>
</dbReference>
<feature type="compositionally biased region" description="Basic and acidic residues" evidence="3">
    <location>
        <begin position="177"/>
        <end position="207"/>
    </location>
</feature>
<name>R4X7A6_TAPDE</name>
<feature type="compositionally biased region" description="Basic and acidic residues" evidence="3">
    <location>
        <begin position="20"/>
        <end position="32"/>
    </location>
</feature>
<dbReference type="Proteomes" id="UP000013776">
    <property type="component" value="Unassembled WGS sequence"/>
</dbReference>
<organism evidence="5 6">
    <name type="scientific">Taphrina deformans (strain PYCC 5710 / ATCC 11124 / CBS 356.35 / IMI 108563 / JCM 9778 / NBRC 8474)</name>
    <name type="common">Peach leaf curl fungus</name>
    <name type="synonym">Lalaria deformans</name>
    <dbReference type="NCBI Taxonomy" id="1097556"/>
    <lineage>
        <taxon>Eukaryota</taxon>
        <taxon>Fungi</taxon>
        <taxon>Dikarya</taxon>
        <taxon>Ascomycota</taxon>
        <taxon>Taphrinomycotina</taxon>
        <taxon>Taphrinomycetes</taxon>
        <taxon>Taphrinales</taxon>
        <taxon>Taphrinaceae</taxon>
        <taxon>Taphrina</taxon>
    </lineage>
</organism>
<feature type="region of interest" description="Disordered" evidence="3">
    <location>
        <begin position="159"/>
        <end position="242"/>
    </location>
</feature>
<dbReference type="eggNOG" id="KOG0118">
    <property type="taxonomic scope" value="Eukaryota"/>
</dbReference>
<dbReference type="SUPFAM" id="SSF54928">
    <property type="entry name" value="RNA-binding domain, RBD"/>
    <property type="match status" value="1"/>
</dbReference>
<keyword evidence="1 2" id="KW-0694">RNA-binding</keyword>
<dbReference type="OrthoDB" id="167718at2759"/>
<dbReference type="SMART" id="SM00360">
    <property type="entry name" value="RRM"/>
    <property type="match status" value="1"/>
</dbReference>
<evidence type="ECO:0000313" key="6">
    <source>
        <dbReference type="Proteomes" id="UP000013776"/>
    </source>
</evidence>
<keyword evidence="6" id="KW-1185">Reference proteome</keyword>
<feature type="compositionally biased region" description="Basic and acidic residues" evidence="3">
    <location>
        <begin position="215"/>
        <end position="229"/>
    </location>
</feature>
<dbReference type="PROSITE" id="PS50102">
    <property type="entry name" value="RRM"/>
    <property type="match status" value="1"/>
</dbReference>
<evidence type="ECO:0000259" key="4">
    <source>
        <dbReference type="PROSITE" id="PS50102"/>
    </source>
</evidence>
<proteinExistence type="predicted"/>